<dbReference type="GO" id="GO:0004340">
    <property type="term" value="F:glucokinase activity"/>
    <property type="evidence" value="ECO:0007669"/>
    <property type="project" value="UniProtKB-EC"/>
</dbReference>
<dbReference type="InterPro" id="IPR050201">
    <property type="entry name" value="Bacterial_glucokinase"/>
</dbReference>
<dbReference type="InterPro" id="IPR043129">
    <property type="entry name" value="ATPase_NBD"/>
</dbReference>
<evidence type="ECO:0000313" key="4">
    <source>
        <dbReference type="EMBL" id="CAA2107185.1"/>
    </source>
</evidence>
<dbReference type="Gene3D" id="3.30.420.40">
    <property type="match status" value="1"/>
</dbReference>
<evidence type="ECO:0000256" key="1">
    <source>
        <dbReference type="ARBA" id="ARBA00022679"/>
    </source>
</evidence>
<protein>
    <submittedName>
        <fullName evidence="4">Glucokinase</fullName>
        <ecNumber evidence="4">2.7.1.2</ecNumber>
    </submittedName>
</protein>
<dbReference type="Gene3D" id="3.40.367.20">
    <property type="match status" value="1"/>
</dbReference>
<keyword evidence="1 4" id="KW-0808">Transferase</keyword>
<dbReference type="GO" id="GO:0005524">
    <property type="term" value="F:ATP binding"/>
    <property type="evidence" value="ECO:0007669"/>
    <property type="project" value="InterPro"/>
</dbReference>
<organism evidence="4">
    <name type="scientific">Methylobacterium bullatum</name>
    <dbReference type="NCBI Taxonomy" id="570505"/>
    <lineage>
        <taxon>Bacteria</taxon>
        <taxon>Pseudomonadati</taxon>
        <taxon>Pseudomonadota</taxon>
        <taxon>Alphaproteobacteria</taxon>
        <taxon>Hyphomicrobiales</taxon>
        <taxon>Methylobacteriaceae</taxon>
        <taxon>Methylobacterium</taxon>
    </lineage>
</organism>
<dbReference type="Pfam" id="PF02685">
    <property type="entry name" value="Glucokinase"/>
    <property type="match status" value="1"/>
</dbReference>
<proteinExistence type="inferred from homology"/>
<sequence>MFEFPVLVGDIGGTNARFALVPEAGAGAEIVGHVPTNAFPDPSAAIRSVLETHAGPAPRSTILAVAARIDGPSVRLTNANWVIEGARIGGDFGLSRAVVVNDYVPVAAGAVDIAPTDLTPIGPYRDGGLRGDQGTRLVLGPGTGFGAAAVIAYANHLAIVSTEAGHVDFGPADAAEEEIWRHVERLEGRVTVEALLSGPGLARLYRAIHLARTGREAADAEPAKVTDTGLDGSDPVAAEAVTLFAKLLGRVCGDLALTFLATGGVYIGGGIAPRILPILKKGDFRQSFEHKPPFVTQMEAIPTSVISVQDPAFSGLAALANRPDVFVYHGQVWTKD</sequence>
<dbReference type="PANTHER" id="PTHR47690">
    <property type="entry name" value="GLUCOKINASE"/>
    <property type="match status" value="1"/>
</dbReference>
<dbReference type="GO" id="GO:0005536">
    <property type="term" value="F:D-glucose binding"/>
    <property type="evidence" value="ECO:0007669"/>
    <property type="project" value="InterPro"/>
</dbReference>
<dbReference type="InterPro" id="IPR003836">
    <property type="entry name" value="Glucokinase"/>
</dbReference>
<dbReference type="AlphaFoldDB" id="A0A679JEL4"/>
<dbReference type="EC" id="2.7.1.2" evidence="4"/>
<name>A0A679JEL4_9HYPH</name>
<comment type="similarity">
    <text evidence="3">Belongs to the bacterial glucokinase family.</text>
</comment>
<keyword evidence="2 4" id="KW-0418">Kinase</keyword>
<gene>
    <name evidence="4" type="primary">glk</name>
    <name evidence="4" type="ORF">MBUL_04036</name>
</gene>
<reference evidence="4" key="1">
    <citation type="submission" date="2019-12" db="EMBL/GenBank/DDBJ databases">
        <authorList>
            <person name="Cremers G."/>
        </authorList>
    </citation>
    <scope>NUCLEOTIDE SEQUENCE</scope>
    <source>
        <strain evidence="4">Mbul1</strain>
    </source>
</reference>
<dbReference type="SUPFAM" id="SSF53067">
    <property type="entry name" value="Actin-like ATPase domain"/>
    <property type="match status" value="1"/>
</dbReference>
<accession>A0A679JEL4</accession>
<evidence type="ECO:0000256" key="2">
    <source>
        <dbReference type="ARBA" id="ARBA00022777"/>
    </source>
</evidence>
<dbReference type="EMBL" id="LR743504">
    <property type="protein sequence ID" value="CAA2107185.1"/>
    <property type="molecule type" value="Genomic_DNA"/>
</dbReference>
<dbReference type="GO" id="GO:0006096">
    <property type="term" value="P:glycolytic process"/>
    <property type="evidence" value="ECO:0007669"/>
    <property type="project" value="InterPro"/>
</dbReference>
<dbReference type="CDD" id="cd24008">
    <property type="entry name" value="ASKHA_NBD_GLK"/>
    <property type="match status" value="1"/>
</dbReference>
<dbReference type="GO" id="GO:0005829">
    <property type="term" value="C:cytosol"/>
    <property type="evidence" value="ECO:0007669"/>
    <property type="project" value="TreeGrafter"/>
</dbReference>
<evidence type="ECO:0000256" key="3">
    <source>
        <dbReference type="RuleBase" id="RU004046"/>
    </source>
</evidence>
<dbReference type="PANTHER" id="PTHR47690:SF1">
    <property type="entry name" value="GLUCOKINASE"/>
    <property type="match status" value="1"/>
</dbReference>